<keyword evidence="3" id="KW-0408">Iron</keyword>
<dbReference type="RefSeq" id="WP_407349464.1">
    <property type="nucleotide sequence ID" value="NZ_CP136864.1"/>
</dbReference>
<dbReference type="PANTHER" id="PTHR46696:SF1">
    <property type="entry name" value="CYTOCHROME P450 YJIB-RELATED"/>
    <property type="match status" value="1"/>
</dbReference>
<dbReference type="PRINTS" id="PR00385">
    <property type="entry name" value="P450"/>
</dbReference>
<organism evidence="4 5">
    <name type="scientific">Congregibacter variabilis</name>
    <dbReference type="NCBI Taxonomy" id="3081200"/>
    <lineage>
        <taxon>Bacteria</taxon>
        <taxon>Pseudomonadati</taxon>
        <taxon>Pseudomonadota</taxon>
        <taxon>Gammaproteobacteria</taxon>
        <taxon>Cellvibrionales</taxon>
        <taxon>Halieaceae</taxon>
        <taxon>Congregibacter</taxon>
    </lineage>
</organism>
<keyword evidence="3" id="KW-0349">Heme</keyword>
<sequence length="410" mass="46693">MKRVHEIVNPVVMGNEESMYELFAHLRDEEPVAYFDHPDFEPFWVLTRHQDIKHVSQKNDVFINNPRTIIVQRAFEQMLLEQFGTRNGLETLIHMDNPKHRELRGVTREWFKPSPIGRLTPMIESIAKEHVDKMQALGGTCDFVSDISLHYPLRVIMSIIGVEPEEEGMMLKLTQELFGSEDPEQGRGGDLSDRMSVLMDFFAYFKNVVEDRKKNPSDDLASVLANAMVGGKPMEELDQISYFIITATAGHDTTSATIGGGLKALMEFPDQLRKLQEDPSLLKSAAKEMIRWVSPVRHMMRTCTEDVEFHGQKVRSGESLALWYPSANRDARAIANPDSFDVTRDNREQLAFGYGGHMCLGQHLAVLEVECFFRELLPRLESIELAGDPQWVRAVFVGGLKSLPVRYKLN</sequence>
<comment type="similarity">
    <text evidence="2 3">Belongs to the cytochrome P450 family.</text>
</comment>
<dbReference type="PANTHER" id="PTHR46696">
    <property type="entry name" value="P450, PUTATIVE (EUROFUNG)-RELATED"/>
    <property type="match status" value="1"/>
</dbReference>
<gene>
    <name evidence="4" type="ORF">R0135_06580</name>
</gene>
<dbReference type="EMBL" id="CP136864">
    <property type="protein sequence ID" value="WOJ94830.1"/>
    <property type="molecule type" value="Genomic_DNA"/>
</dbReference>
<dbReference type="InterPro" id="IPR001128">
    <property type="entry name" value="Cyt_P450"/>
</dbReference>
<dbReference type="PRINTS" id="PR00359">
    <property type="entry name" value="BP450"/>
</dbReference>
<dbReference type="PROSITE" id="PS00086">
    <property type="entry name" value="CYTOCHROME_P450"/>
    <property type="match status" value="1"/>
</dbReference>
<evidence type="ECO:0000256" key="2">
    <source>
        <dbReference type="ARBA" id="ARBA00010617"/>
    </source>
</evidence>
<protein>
    <submittedName>
        <fullName evidence="4">Cytochrome P450</fullName>
    </submittedName>
</protein>
<keyword evidence="3" id="KW-0479">Metal-binding</keyword>
<evidence type="ECO:0000256" key="1">
    <source>
        <dbReference type="ARBA" id="ARBA00001971"/>
    </source>
</evidence>
<evidence type="ECO:0000256" key="3">
    <source>
        <dbReference type="RuleBase" id="RU000461"/>
    </source>
</evidence>
<proteinExistence type="inferred from homology"/>
<reference evidence="4 5" key="1">
    <citation type="submission" date="2023-10" db="EMBL/GenBank/DDBJ databases">
        <title>Two novel species belonging to the OM43/NOR5 clade.</title>
        <authorList>
            <person name="Park M."/>
        </authorList>
    </citation>
    <scope>NUCLEOTIDE SEQUENCE [LARGE SCALE GENOMIC DNA]</scope>
    <source>
        <strain evidence="4 5">IMCC43200</strain>
    </source>
</reference>
<dbReference type="Proteomes" id="UP001626537">
    <property type="component" value="Chromosome"/>
</dbReference>
<comment type="cofactor">
    <cofactor evidence="1">
        <name>heme</name>
        <dbReference type="ChEBI" id="CHEBI:30413"/>
    </cofactor>
</comment>
<evidence type="ECO:0000313" key="4">
    <source>
        <dbReference type="EMBL" id="WOJ94830.1"/>
    </source>
</evidence>
<keyword evidence="5" id="KW-1185">Reference proteome</keyword>
<dbReference type="InterPro" id="IPR036396">
    <property type="entry name" value="Cyt_P450_sf"/>
</dbReference>
<dbReference type="Gene3D" id="1.10.630.10">
    <property type="entry name" value="Cytochrome P450"/>
    <property type="match status" value="1"/>
</dbReference>
<dbReference type="CDD" id="cd11033">
    <property type="entry name" value="CYP142-like"/>
    <property type="match status" value="1"/>
</dbReference>
<dbReference type="SUPFAM" id="SSF48264">
    <property type="entry name" value="Cytochrome P450"/>
    <property type="match status" value="1"/>
</dbReference>
<accession>A0ABZ0I8N9</accession>
<keyword evidence="3" id="KW-0560">Oxidoreductase</keyword>
<keyword evidence="3" id="KW-0503">Monooxygenase</keyword>
<name>A0ABZ0I8N9_9GAMM</name>
<dbReference type="InterPro" id="IPR017972">
    <property type="entry name" value="Cyt_P450_CS"/>
</dbReference>
<dbReference type="Pfam" id="PF00067">
    <property type="entry name" value="p450"/>
    <property type="match status" value="1"/>
</dbReference>
<evidence type="ECO:0000313" key="5">
    <source>
        <dbReference type="Proteomes" id="UP001626537"/>
    </source>
</evidence>
<dbReference type="InterPro" id="IPR002397">
    <property type="entry name" value="Cyt_P450_B"/>
</dbReference>